<accession>A0ABW3L6B1</accession>
<keyword evidence="1" id="KW-0472">Membrane</keyword>
<evidence type="ECO:0000256" key="1">
    <source>
        <dbReference type="SAM" id="Phobius"/>
    </source>
</evidence>
<keyword evidence="4" id="KW-1185">Reference proteome</keyword>
<proteinExistence type="predicted"/>
<dbReference type="PANTHER" id="PTHR30383:SF27">
    <property type="entry name" value="SPORE GERMINATION LIPASE LIPC"/>
    <property type="match status" value="1"/>
</dbReference>
<dbReference type="InterPro" id="IPR013830">
    <property type="entry name" value="SGNH_hydro"/>
</dbReference>
<protein>
    <submittedName>
        <fullName evidence="3">GDSL-type esterase/lipase family protein</fullName>
    </submittedName>
</protein>
<reference evidence="4" key="1">
    <citation type="journal article" date="2019" name="Int. J. Syst. Evol. Microbiol.">
        <title>The Global Catalogue of Microorganisms (GCM) 10K type strain sequencing project: providing services to taxonomists for standard genome sequencing and annotation.</title>
        <authorList>
            <consortium name="The Broad Institute Genomics Platform"/>
            <consortium name="The Broad Institute Genome Sequencing Center for Infectious Disease"/>
            <person name="Wu L."/>
            <person name="Ma J."/>
        </authorList>
    </citation>
    <scope>NUCLEOTIDE SEQUENCE [LARGE SCALE GENOMIC DNA]</scope>
    <source>
        <strain evidence="4">CCUG 56607</strain>
    </source>
</reference>
<feature type="domain" description="SGNH hydrolase-type esterase" evidence="2">
    <location>
        <begin position="36"/>
        <end position="219"/>
    </location>
</feature>
<gene>
    <name evidence="3" type="ORF">ACFQ2J_16835</name>
</gene>
<name>A0ABW3L6B1_9BACI</name>
<sequence length="236" mass="26768">MRKQPKITWAFVLILIIALFIVGFTTLNKEDEKLVALGDSLTYGLGDESGHGYVENLNQWLSKHKEHDIEVDNHGIPDQQSDGLLAQLQKDDVLESVGEAHHVLLFIGMNDIIKSNGGDLSELHPEKLEKGKMDYESNLKEILGTIRKTNPDAPIVFVGLYNPVPGSEEISTLYKNWNETSKSIIDDSVGITYVPTDDLFNDKKYFSDNLHLNEQGYERLTMRIIDEYDFSIQKKD</sequence>
<dbReference type="InterPro" id="IPR036514">
    <property type="entry name" value="SGNH_hydro_sf"/>
</dbReference>
<feature type="transmembrane region" description="Helical" evidence="1">
    <location>
        <begin position="7"/>
        <end position="27"/>
    </location>
</feature>
<dbReference type="EMBL" id="JBHTKL010000006">
    <property type="protein sequence ID" value="MFD1020856.1"/>
    <property type="molecule type" value="Genomic_DNA"/>
</dbReference>
<dbReference type="SUPFAM" id="SSF52266">
    <property type="entry name" value="SGNH hydrolase"/>
    <property type="match status" value="1"/>
</dbReference>
<keyword evidence="1" id="KW-1133">Transmembrane helix</keyword>
<evidence type="ECO:0000313" key="3">
    <source>
        <dbReference type="EMBL" id="MFD1020856.1"/>
    </source>
</evidence>
<dbReference type="InterPro" id="IPR051532">
    <property type="entry name" value="Ester_Hydrolysis_Enzymes"/>
</dbReference>
<comment type="caution">
    <text evidence="3">The sequence shown here is derived from an EMBL/GenBank/DDBJ whole genome shotgun (WGS) entry which is preliminary data.</text>
</comment>
<evidence type="ECO:0000313" key="4">
    <source>
        <dbReference type="Proteomes" id="UP001596990"/>
    </source>
</evidence>
<dbReference type="Pfam" id="PF13472">
    <property type="entry name" value="Lipase_GDSL_2"/>
    <property type="match status" value="1"/>
</dbReference>
<evidence type="ECO:0000259" key="2">
    <source>
        <dbReference type="Pfam" id="PF13472"/>
    </source>
</evidence>
<dbReference type="RefSeq" id="WP_386063266.1">
    <property type="nucleotide sequence ID" value="NZ_JBHTKL010000006.1"/>
</dbReference>
<dbReference type="PANTHER" id="PTHR30383">
    <property type="entry name" value="THIOESTERASE 1/PROTEASE 1/LYSOPHOSPHOLIPASE L1"/>
    <property type="match status" value="1"/>
</dbReference>
<dbReference type="Proteomes" id="UP001596990">
    <property type="component" value="Unassembled WGS sequence"/>
</dbReference>
<dbReference type="Gene3D" id="3.40.50.1110">
    <property type="entry name" value="SGNH hydrolase"/>
    <property type="match status" value="1"/>
</dbReference>
<organism evidence="3 4">
    <name type="scientific">Thalassobacillus hwangdonensis</name>
    <dbReference type="NCBI Taxonomy" id="546108"/>
    <lineage>
        <taxon>Bacteria</taxon>
        <taxon>Bacillati</taxon>
        <taxon>Bacillota</taxon>
        <taxon>Bacilli</taxon>
        <taxon>Bacillales</taxon>
        <taxon>Bacillaceae</taxon>
        <taxon>Thalassobacillus</taxon>
    </lineage>
</organism>
<keyword evidence="1" id="KW-0812">Transmembrane</keyword>